<evidence type="ECO:0000256" key="1">
    <source>
        <dbReference type="SAM" id="MobiDB-lite"/>
    </source>
</evidence>
<feature type="region of interest" description="Disordered" evidence="1">
    <location>
        <begin position="303"/>
        <end position="334"/>
    </location>
</feature>
<accession>A0ABP4A7T1</accession>
<gene>
    <name evidence="2" type="ORF">GCM10009554_15200</name>
</gene>
<reference evidence="3" key="1">
    <citation type="journal article" date="2019" name="Int. J. Syst. Evol. Microbiol.">
        <title>The Global Catalogue of Microorganisms (GCM) 10K type strain sequencing project: providing services to taxonomists for standard genome sequencing and annotation.</title>
        <authorList>
            <consortium name="The Broad Institute Genomics Platform"/>
            <consortium name="The Broad Institute Genome Sequencing Center for Infectious Disease"/>
            <person name="Wu L."/>
            <person name="Ma J."/>
        </authorList>
    </citation>
    <scope>NUCLEOTIDE SEQUENCE [LARGE SCALE GENOMIC DNA]</scope>
    <source>
        <strain evidence="3">JCM 10977</strain>
    </source>
</reference>
<dbReference type="Proteomes" id="UP001500542">
    <property type="component" value="Unassembled WGS sequence"/>
</dbReference>
<comment type="caution">
    <text evidence="2">The sequence shown here is derived from an EMBL/GenBank/DDBJ whole genome shotgun (WGS) entry which is preliminary data.</text>
</comment>
<keyword evidence="3" id="KW-1185">Reference proteome</keyword>
<dbReference type="EMBL" id="BAAAHK010000003">
    <property type="protein sequence ID" value="GAA0931366.1"/>
    <property type="molecule type" value="Genomic_DNA"/>
</dbReference>
<evidence type="ECO:0000313" key="3">
    <source>
        <dbReference type="Proteomes" id="UP001500542"/>
    </source>
</evidence>
<dbReference type="RefSeq" id="WP_343966270.1">
    <property type="nucleotide sequence ID" value="NZ_BAAAHK010000003.1"/>
</dbReference>
<name>A0ABP4A7T1_9ACTN</name>
<evidence type="ECO:0000313" key="2">
    <source>
        <dbReference type="EMBL" id="GAA0931366.1"/>
    </source>
</evidence>
<organism evidence="2 3">
    <name type="scientific">Kribbella koreensis</name>
    <dbReference type="NCBI Taxonomy" id="57909"/>
    <lineage>
        <taxon>Bacteria</taxon>
        <taxon>Bacillati</taxon>
        <taxon>Actinomycetota</taxon>
        <taxon>Actinomycetes</taxon>
        <taxon>Propionibacteriales</taxon>
        <taxon>Kribbellaceae</taxon>
        <taxon>Kribbella</taxon>
    </lineage>
</organism>
<proteinExistence type="predicted"/>
<sequence length="334" mass="36961">MRESLGVVLDVLDGEHFERARATHTGRAPAPRNVAESEALFEAARLELVERGVPLESQHDLAHWLADGIEATRRGERWFDVDAGPDRTRLFWAGPTLDPATGDPVRTDSGELSNMQVAEMLANENPDIVLLESTTDGGTIERMQLWSDVSPDHLRALRSEDPELDARIRVMEEARPGDGYAFQREVWSCMSAQYARDTAAAMEANPELETGVICQQPWRDTEYYAVEYPELRPHADRVWYTTQVRTPGEQGTFNPTPGPMTDQALTAAGRGMDTLPPAKDPFPTLRPVDPEVDHLRAVLATNADARGAVTKQPATPGALHRPNTPSAPDRTLDR</sequence>
<protein>
    <submittedName>
        <fullName evidence="2">Uncharacterized protein</fullName>
    </submittedName>
</protein>